<feature type="compositionally biased region" description="Polar residues" evidence="1">
    <location>
        <begin position="1141"/>
        <end position="1154"/>
    </location>
</feature>
<feature type="region of interest" description="Disordered" evidence="1">
    <location>
        <begin position="740"/>
        <end position="1098"/>
    </location>
</feature>
<feature type="compositionally biased region" description="Low complexity" evidence="1">
    <location>
        <begin position="818"/>
        <end position="834"/>
    </location>
</feature>
<dbReference type="EMBL" id="CAWUON010000003">
    <property type="protein sequence ID" value="CAK7263443.1"/>
    <property type="molecule type" value="Genomic_DNA"/>
</dbReference>
<keyword evidence="3" id="KW-1185">Reference proteome</keyword>
<evidence type="ECO:0000256" key="1">
    <source>
        <dbReference type="SAM" id="MobiDB-lite"/>
    </source>
</evidence>
<accession>A0ABP0D6Y1</accession>
<organism evidence="2 3">
    <name type="scientific">Sporothrix epigloea</name>
    <dbReference type="NCBI Taxonomy" id="1892477"/>
    <lineage>
        <taxon>Eukaryota</taxon>
        <taxon>Fungi</taxon>
        <taxon>Dikarya</taxon>
        <taxon>Ascomycota</taxon>
        <taxon>Pezizomycotina</taxon>
        <taxon>Sordariomycetes</taxon>
        <taxon>Sordariomycetidae</taxon>
        <taxon>Ophiostomatales</taxon>
        <taxon>Ophiostomataceae</taxon>
        <taxon>Sporothrix</taxon>
    </lineage>
</organism>
<proteinExistence type="predicted"/>
<feature type="region of interest" description="Disordered" evidence="1">
    <location>
        <begin position="1"/>
        <end position="23"/>
    </location>
</feature>
<feature type="compositionally biased region" description="Acidic residues" evidence="1">
    <location>
        <begin position="316"/>
        <end position="339"/>
    </location>
</feature>
<feature type="region of interest" description="Disordered" evidence="1">
    <location>
        <begin position="654"/>
        <end position="707"/>
    </location>
</feature>
<feature type="compositionally biased region" description="Polar residues" evidence="1">
    <location>
        <begin position="590"/>
        <end position="599"/>
    </location>
</feature>
<feature type="region of interest" description="Disordered" evidence="1">
    <location>
        <begin position="296"/>
        <end position="361"/>
    </location>
</feature>
<reference evidence="2 3" key="1">
    <citation type="submission" date="2024-01" db="EMBL/GenBank/DDBJ databases">
        <authorList>
            <person name="Allen C."/>
            <person name="Tagirdzhanova G."/>
        </authorList>
    </citation>
    <scope>NUCLEOTIDE SEQUENCE [LARGE SCALE GENOMIC DNA]</scope>
    <source>
        <strain evidence="2 3">CBS 119000</strain>
    </source>
</reference>
<feature type="compositionally biased region" description="Basic and acidic residues" evidence="1">
    <location>
        <begin position="47"/>
        <end position="56"/>
    </location>
</feature>
<protein>
    <submittedName>
        <fullName evidence="2">Uncharacterized protein</fullName>
    </submittedName>
</protein>
<feature type="region of interest" description="Disordered" evidence="1">
    <location>
        <begin position="1115"/>
        <end position="1178"/>
    </location>
</feature>
<evidence type="ECO:0000313" key="2">
    <source>
        <dbReference type="EMBL" id="CAK7263443.1"/>
    </source>
</evidence>
<feature type="region of interest" description="Disordered" evidence="1">
    <location>
        <begin position="231"/>
        <end position="276"/>
    </location>
</feature>
<dbReference type="Proteomes" id="UP001642502">
    <property type="component" value="Unassembled WGS sequence"/>
</dbReference>
<feature type="compositionally biased region" description="Polar residues" evidence="1">
    <location>
        <begin position="877"/>
        <end position="886"/>
    </location>
</feature>
<feature type="compositionally biased region" description="Basic and acidic residues" evidence="1">
    <location>
        <begin position="1161"/>
        <end position="1178"/>
    </location>
</feature>
<name>A0ABP0D6Y1_9PEZI</name>
<feature type="compositionally biased region" description="Basic and acidic residues" evidence="1">
    <location>
        <begin position="669"/>
        <end position="681"/>
    </location>
</feature>
<feature type="region of interest" description="Disordered" evidence="1">
    <location>
        <begin position="36"/>
        <end position="56"/>
    </location>
</feature>
<feature type="region of interest" description="Disordered" evidence="1">
    <location>
        <begin position="560"/>
        <end position="599"/>
    </location>
</feature>
<sequence>MSESTTAHVPSFRGRGRGRGRSQAIRAHVARLAQARKAANGRRGRQKLYDHPKPQAASERLKELKAAYSTVANAIRPALEDLADRSLEVLNKGQADAYRAFKEYEEIKSFLDNRVRDVQSVHDNRLLLDSQLSEFMFRESQKITEESFIRDVEDAKERFYDAQLMRLEILDKLHDNELPIDIIDNSWNFHEISDERFRDVKAHVEFRTDQGGISSYGTKIEVPCAKTVTGRRLARTPTTGSASFGQADEGVKPSPKRKSDEEPETLPPPKRLGAVPRHIGGLLSAVVAPTDEHDDFELEAAGSPGGESKVPSPTPAEEEDDILEDEENDATMGDDEDDATQLRPSERLPPLPNGASEPDPYGVRLINKRRTTNFDVYNRILVPALFEFESHEIGFRDSTNDKSRGATKIKRGRFLGTPNSNTMHFDRSLWQYDATTYEEGDLDEELVRKHNLHPKHGLFLRTSTNDEEAPKARASGKSPVIFYTPRGRTFNSSRSVRIARLEDGADIASKRPAVAAALDQFTELEGVLPAEILPTKEAQEAFRQEKMQLWLGPRRAMRDETEEVEEEELKEEEPIKEVAASPHTPVRTRPQAQDGDTATAVVSTENQEQYQAYDAARAIFSTILDAAASVDTIDAEAMAIQPLPSDKIAAQVSLTSPQATKRAAPRPFDPVRDVFMDRPSVDDTATSFPRESLGYLSPTRDRSTRSSSIPYVDASSLLMMADIALEREFESASYQVQQQRLPSLSLPSTRNPPSRGQSLGYEYPPNDTNIYPPPPRRMSIDAPQPSHYRPITAPTPPQATPPLQPQSLLDPRLFGEVLQQPPALPPSSAAYGSSRDARSSRGSNNFYQRQQAPPPPPPLPAGYVRSPLPPLPGSQAEHYNQGQAPTPLSAAYVPMPTRSSSQYYNSPPKPPIYQPPTMLRSYDSRYDALRGEAESTMPPPAGSNYSRQGLPPMIPQQRATGSASPQMYMSASSYARSGSREYQSQPLSHHHHHSHYENPGSIENGTNNGEYAESSGSTSSINHSKLEAAAMIPSKSSEWSARNDRERGFDPRDELRSSITSSNGHGDGRSLRGNSIGSAVDEHPSSYATAPVGPVNKEFRTVPYDYEKIKDYVAIEPPPSQGPKTIRGWAHNSLKRGGSGTTTTVSKAMSNTVSAIPPMEAESKWDREPRRGRDLDEA</sequence>
<comment type="caution">
    <text evidence="2">The sequence shown here is derived from an EMBL/GenBank/DDBJ whole genome shotgun (WGS) entry which is preliminary data.</text>
</comment>
<feature type="compositionally biased region" description="Pro residues" evidence="1">
    <location>
        <begin position="793"/>
        <end position="804"/>
    </location>
</feature>
<feature type="compositionally biased region" description="Polar residues" evidence="1">
    <location>
        <begin position="740"/>
        <end position="757"/>
    </location>
</feature>
<feature type="compositionally biased region" description="Polar residues" evidence="1">
    <location>
        <begin position="1001"/>
        <end position="1023"/>
    </location>
</feature>
<evidence type="ECO:0000313" key="3">
    <source>
        <dbReference type="Proteomes" id="UP001642502"/>
    </source>
</evidence>
<feature type="compositionally biased region" description="Basic and acidic residues" evidence="1">
    <location>
        <begin position="922"/>
        <end position="933"/>
    </location>
</feature>
<gene>
    <name evidence="2" type="ORF">SEPCBS119000_000493</name>
</gene>
<feature type="compositionally biased region" description="Polar residues" evidence="1">
    <location>
        <begin position="957"/>
        <end position="987"/>
    </location>
</feature>
<feature type="compositionally biased region" description="Basic and acidic residues" evidence="1">
    <location>
        <begin position="1041"/>
        <end position="1056"/>
    </location>
</feature>
<feature type="compositionally biased region" description="Acidic residues" evidence="1">
    <location>
        <begin position="560"/>
        <end position="571"/>
    </location>
</feature>